<comment type="caution">
    <text evidence="7">The sequence shown here is derived from an EMBL/GenBank/DDBJ whole genome shotgun (WGS) entry which is preliminary data.</text>
</comment>
<dbReference type="EMBL" id="PEKC01000020">
    <property type="protein sequence ID" value="PII36337.1"/>
    <property type="molecule type" value="Genomic_DNA"/>
</dbReference>
<dbReference type="Pfam" id="PF00580">
    <property type="entry name" value="UvrD-helicase"/>
    <property type="match status" value="2"/>
</dbReference>
<dbReference type="GO" id="GO:0016787">
    <property type="term" value="F:hydrolase activity"/>
    <property type="evidence" value="ECO:0007669"/>
    <property type="project" value="UniProtKB-UniRule"/>
</dbReference>
<dbReference type="SUPFAM" id="SSF52540">
    <property type="entry name" value="P-loop containing nucleoside triphosphate hydrolases"/>
    <property type="match status" value="1"/>
</dbReference>
<dbReference type="PANTHER" id="PTHR11070">
    <property type="entry name" value="UVRD / RECB / PCRA DNA HELICASE FAMILY MEMBER"/>
    <property type="match status" value="1"/>
</dbReference>
<dbReference type="InterPro" id="IPR027417">
    <property type="entry name" value="P-loop_NTPase"/>
</dbReference>
<name>A0A2G7TBB9_9FLAO</name>
<evidence type="ECO:0000313" key="7">
    <source>
        <dbReference type="EMBL" id="PII36337.1"/>
    </source>
</evidence>
<organism evidence="7">
    <name type="scientific">Chryseobacterium sp. B5</name>
    <dbReference type="NCBI Taxonomy" id="2050562"/>
    <lineage>
        <taxon>Bacteria</taxon>
        <taxon>Pseudomonadati</taxon>
        <taxon>Bacteroidota</taxon>
        <taxon>Flavobacteriia</taxon>
        <taxon>Flavobacteriales</taxon>
        <taxon>Weeksellaceae</taxon>
        <taxon>Chryseobacterium group</taxon>
        <taxon>Chryseobacterium</taxon>
    </lineage>
</organism>
<dbReference type="GO" id="GO:0003677">
    <property type="term" value="F:DNA binding"/>
    <property type="evidence" value="ECO:0007669"/>
    <property type="project" value="InterPro"/>
</dbReference>
<dbReference type="GO" id="GO:0000725">
    <property type="term" value="P:recombinational repair"/>
    <property type="evidence" value="ECO:0007669"/>
    <property type="project" value="TreeGrafter"/>
</dbReference>
<dbReference type="PROSITE" id="PS51198">
    <property type="entry name" value="UVRD_HELICASE_ATP_BIND"/>
    <property type="match status" value="1"/>
</dbReference>
<dbReference type="InterPro" id="IPR000212">
    <property type="entry name" value="DNA_helicase_UvrD/REP"/>
</dbReference>
<proteinExistence type="predicted"/>
<evidence type="ECO:0000259" key="6">
    <source>
        <dbReference type="PROSITE" id="PS51198"/>
    </source>
</evidence>
<dbReference type="InterPro" id="IPR014016">
    <property type="entry name" value="UvrD-like_ATP-bd"/>
</dbReference>
<protein>
    <submittedName>
        <fullName evidence="7">ATP-dependent DNA helicase</fullName>
    </submittedName>
</protein>
<evidence type="ECO:0000256" key="3">
    <source>
        <dbReference type="ARBA" id="ARBA00022806"/>
    </source>
</evidence>
<dbReference type="PANTHER" id="PTHR11070:SF3">
    <property type="entry name" value="DNA 3'-5' HELICASE"/>
    <property type="match status" value="1"/>
</dbReference>
<gene>
    <name evidence="7" type="ORF">CTI11_07805</name>
</gene>
<keyword evidence="4 5" id="KW-0067">ATP-binding</keyword>
<feature type="binding site" evidence="5">
    <location>
        <begin position="26"/>
        <end position="33"/>
    </location>
    <ligand>
        <name>ATP</name>
        <dbReference type="ChEBI" id="CHEBI:30616"/>
    </ligand>
</feature>
<sequence>MTGPIVPSPQQKLIIETGLVNQRVIACAGSGKTATAVRRLIEIRRQLGASRQYVALLSYSNVAVETFRTEYARLTAGQHGLSNRVLISTVDAFVTSHILSPHAASTMQCARTPYLVNGHEPFLNGFHFFNGKFNEKIQFLSAVLNGTRWSFFNTAMRGKAVPVNDSIAHAAIERLGKAGAYTHDLGRYWAIKTLVDKPRLLKILAQLYPYVLVDEAQDIGSVHGRLLELLIAEGVTLSLVGDPNQAIYEFAHADGSFLRNFDPGVTGQKETLSENRRSIQSLVDVTNKLSGTTYLSTRPAPIRKSGPYLMIYKEEELFKVRSTFAEILANHGYAHDSAAVLCRARETVSLIAGSGDSWGQGATEHFARAAFSRDRNGDIADAFSYAVDGAFRLLDTPPPTLRAAVLSDTDDLLAKAVRRIIWTFLRTPATGIPPASLNAKSDWLPKLKTNLTPLLAKLEMQCGLPCIVKWGYGVTSKALTEEPLWSQDLATSTVALPSVKTVHQAKGQSIDAVLYLLRSIDVSKLLAGPVHEDGRIGYVGLTRARDLLVVALPNTTKAALIKRFKDAGFRDWS</sequence>
<dbReference type="Gene3D" id="3.40.50.300">
    <property type="entry name" value="P-loop containing nucleotide triphosphate hydrolases"/>
    <property type="match status" value="1"/>
</dbReference>
<keyword evidence="1 5" id="KW-0547">Nucleotide-binding</keyword>
<evidence type="ECO:0000256" key="5">
    <source>
        <dbReference type="PROSITE-ProRule" id="PRU00560"/>
    </source>
</evidence>
<dbReference type="GO" id="GO:0005829">
    <property type="term" value="C:cytosol"/>
    <property type="evidence" value="ECO:0007669"/>
    <property type="project" value="TreeGrafter"/>
</dbReference>
<dbReference type="GO" id="GO:0043138">
    <property type="term" value="F:3'-5' DNA helicase activity"/>
    <property type="evidence" value="ECO:0007669"/>
    <property type="project" value="TreeGrafter"/>
</dbReference>
<accession>A0A2G7TBB9</accession>
<keyword evidence="3 5" id="KW-0347">Helicase</keyword>
<dbReference type="AlphaFoldDB" id="A0A2G7TBB9"/>
<reference evidence="7" key="1">
    <citation type="submission" date="2017-10" db="EMBL/GenBank/DDBJ databases">
        <title>Chryseobacterium sp. B5 is a hydrocarbonoclastic and plant growth promoting bacterium.</title>
        <authorList>
            <person name="Thijs S."/>
            <person name="Gkorezis P."/>
            <person name="Van Hamme J."/>
        </authorList>
    </citation>
    <scope>NUCLEOTIDE SEQUENCE</scope>
    <source>
        <strain evidence="7">B5</strain>
    </source>
</reference>
<keyword evidence="2 5" id="KW-0378">Hydrolase</keyword>
<dbReference type="GO" id="GO:0005524">
    <property type="term" value="F:ATP binding"/>
    <property type="evidence" value="ECO:0007669"/>
    <property type="project" value="UniProtKB-UniRule"/>
</dbReference>
<evidence type="ECO:0000256" key="4">
    <source>
        <dbReference type="ARBA" id="ARBA00022840"/>
    </source>
</evidence>
<evidence type="ECO:0000256" key="1">
    <source>
        <dbReference type="ARBA" id="ARBA00022741"/>
    </source>
</evidence>
<feature type="domain" description="UvrD-like helicase ATP-binding" evidence="6">
    <location>
        <begin position="5"/>
        <end position="279"/>
    </location>
</feature>
<evidence type="ECO:0000256" key="2">
    <source>
        <dbReference type="ARBA" id="ARBA00022801"/>
    </source>
</evidence>